<organism evidence="2">
    <name type="scientific">Arundo donax</name>
    <name type="common">Giant reed</name>
    <name type="synonym">Donax arundinaceus</name>
    <dbReference type="NCBI Taxonomy" id="35708"/>
    <lineage>
        <taxon>Eukaryota</taxon>
        <taxon>Viridiplantae</taxon>
        <taxon>Streptophyta</taxon>
        <taxon>Embryophyta</taxon>
        <taxon>Tracheophyta</taxon>
        <taxon>Spermatophyta</taxon>
        <taxon>Magnoliopsida</taxon>
        <taxon>Liliopsida</taxon>
        <taxon>Poales</taxon>
        <taxon>Poaceae</taxon>
        <taxon>PACMAD clade</taxon>
        <taxon>Arundinoideae</taxon>
        <taxon>Arundineae</taxon>
        <taxon>Arundo</taxon>
    </lineage>
</organism>
<accession>A0A0A9EAZ1</accession>
<name>A0A0A9EAZ1_ARUDO</name>
<evidence type="ECO:0000313" key="2">
    <source>
        <dbReference type="EMBL" id="JAD96193.1"/>
    </source>
</evidence>
<feature type="region of interest" description="Disordered" evidence="1">
    <location>
        <begin position="56"/>
        <end position="75"/>
    </location>
</feature>
<feature type="compositionally biased region" description="Basic residues" evidence="1">
    <location>
        <begin position="37"/>
        <end position="50"/>
    </location>
</feature>
<feature type="region of interest" description="Disordered" evidence="1">
    <location>
        <begin position="156"/>
        <end position="175"/>
    </location>
</feature>
<dbReference type="AlphaFoldDB" id="A0A0A9EAZ1"/>
<proteinExistence type="predicted"/>
<protein>
    <submittedName>
        <fullName evidence="2">Uncharacterized protein</fullName>
    </submittedName>
</protein>
<evidence type="ECO:0000256" key="1">
    <source>
        <dbReference type="SAM" id="MobiDB-lite"/>
    </source>
</evidence>
<feature type="region of interest" description="Disordered" evidence="1">
    <location>
        <begin position="85"/>
        <end position="108"/>
    </location>
</feature>
<sequence>MLPDFPCTALAVDRHLHHHHLEDLIARRRDGGGGGGHSRRALGGRRELPRRRLPVGALGHHGQRHGHGRPAASAPPLAARLGRCSHSGRRRGRWRLPRGPRHREPPRRGAGLVAAGAEARVPDVVQGARVLGHDGAVGAAGHDHGPRVPRHAHRRRRLRPAQHPAGPHAAAHRHRPRLTLAARHAQSREKLCDGAAIGSLQQCGGGE</sequence>
<reference evidence="2" key="1">
    <citation type="submission" date="2014-09" db="EMBL/GenBank/DDBJ databases">
        <authorList>
            <person name="Magalhaes I.L.F."/>
            <person name="Oliveira U."/>
            <person name="Santos F.R."/>
            <person name="Vidigal T.H.D.A."/>
            <person name="Brescovit A.D."/>
            <person name="Santos A.J."/>
        </authorList>
    </citation>
    <scope>NUCLEOTIDE SEQUENCE</scope>
    <source>
        <tissue evidence="2">Shoot tissue taken approximately 20 cm above the soil surface</tissue>
    </source>
</reference>
<dbReference type="EMBL" id="GBRH01201702">
    <property type="protein sequence ID" value="JAD96193.1"/>
    <property type="molecule type" value="Transcribed_RNA"/>
</dbReference>
<feature type="region of interest" description="Disordered" evidence="1">
    <location>
        <begin position="27"/>
        <end position="50"/>
    </location>
</feature>
<feature type="compositionally biased region" description="Basic residues" evidence="1">
    <location>
        <begin position="86"/>
        <end position="101"/>
    </location>
</feature>
<reference evidence="2" key="2">
    <citation type="journal article" date="2015" name="Data Brief">
        <title>Shoot transcriptome of the giant reed, Arundo donax.</title>
        <authorList>
            <person name="Barrero R.A."/>
            <person name="Guerrero F.D."/>
            <person name="Moolhuijzen P."/>
            <person name="Goolsby J.A."/>
            <person name="Tidwell J."/>
            <person name="Bellgard S.E."/>
            <person name="Bellgard M.I."/>
        </authorList>
    </citation>
    <scope>NUCLEOTIDE SEQUENCE</scope>
    <source>
        <tissue evidence="2">Shoot tissue taken approximately 20 cm above the soil surface</tissue>
    </source>
</reference>